<proteinExistence type="predicted"/>
<evidence type="ECO:0000313" key="4">
    <source>
        <dbReference type="Proteomes" id="UP000585681"/>
    </source>
</evidence>
<name>A0A840CBL6_9RHOB</name>
<organism evidence="3 4">
    <name type="scientific">Actibacterium naphthalenivorans</name>
    <dbReference type="NCBI Taxonomy" id="1614693"/>
    <lineage>
        <taxon>Bacteria</taxon>
        <taxon>Pseudomonadati</taxon>
        <taxon>Pseudomonadota</taxon>
        <taxon>Alphaproteobacteria</taxon>
        <taxon>Rhodobacterales</taxon>
        <taxon>Roseobacteraceae</taxon>
        <taxon>Actibacterium</taxon>
    </lineage>
</organism>
<evidence type="ECO:0000256" key="1">
    <source>
        <dbReference type="SAM" id="Coils"/>
    </source>
</evidence>
<reference evidence="3" key="1">
    <citation type="submission" date="2020-08" db="EMBL/GenBank/DDBJ databases">
        <title>Genomic Encyclopedia of Type Strains, Phase IV (KMG-IV): sequencing the most valuable type-strain genomes for metagenomic binning, comparative biology and taxonomic classification.</title>
        <authorList>
            <person name="Goeker M."/>
        </authorList>
    </citation>
    <scope>NUCLEOTIDE SEQUENCE [LARGE SCALE GENOMIC DNA]</scope>
    <source>
        <strain evidence="3">DSM 105040</strain>
    </source>
</reference>
<feature type="region of interest" description="Disordered" evidence="2">
    <location>
        <begin position="128"/>
        <end position="171"/>
    </location>
</feature>
<feature type="region of interest" description="Disordered" evidence="2">
    <location>
        <begin position="47"/>
        <end position="73"/>
    </location>
</feature>
<keyword evidence="1" id="KW-0175">Coiled coil</keyword>
<evidence type="ECO:0000256" key="2">
    <source>
        <dbReference type="SAM" id="MobiDB-lite"/>
    </source>
</evidence>
<comment type="caution">
    <text evidence="3">The sequence shown here is derived from an EMBL/GenBank/DDBJ whole genome shotgun (WGS) entry which is preliminary data.</text>
</comment>
<dbReference type="RefSeq" id="WP_157445590.1">
    <property type="nucleotide sequence ID" value="NZ_JACIEQ010000005.1"/>
</dbReference>
<dbReference type="AlphaFoldDB" id="A0A840CBL6"/>
<evidence type="ECO:0000313" key="3">
    <source>
        <dbReference type="EMBL" id="MBB4023401.1"/>
    </source>
</evidence>
<protein>
    <submittedName>
        <fullName evidence="3">Uncharacterized protein</fullName>
    </submittedName>
</protein>
<dbReference type="EMBL" id="JACIEQ010000005">
    <property type="protein sequence ID" value="MBB4023401.1"/>
    <property type="molecule type" value="Genomic_DNA"/>
</dbReference>
<sequence>MEHSASDILVNRLREIDATISDLEKERSEIKVALSVVARYVTTPNSSAAESVVERKGDTDEPTAGAPRPDGIPTLWEMAREYLSSRQSATAAQVVGFIDGKYWPGVVHAQVGPSLYRFVNEGRLKKVGRGEFSLPSEENEPPEGGSETGEGDTSSEHFDRDDLEDSIKQLI</sequence>
<gene>
    <name evidence="3" type="ORF">GGR17_003230</name>
</gene>
<dbReference type="Proteomes" id="UP000585681">
    <property type="component" value="Unassembled WGS sequence"/>
</dbReference>
<accession>A0A840CBL6</accession>
<keyword evidence="4" id="KW-1185">Reference proteome</keyword>
<feature type="coiled-coil region" evidence="1">
    <location>
        <begin position="6"/>
        <end position="33"/>
    </location>
</feature>